<protein>
    <submittedName>
        <fullName evidence="1">Uncharacterized protein</fullName>
    </submittedName>
</protein>
<dbReference type="Proteomes" id="UP000566819">
    <property type="component" value="Unassembled WGS sequence"/>
</dbReference>
<comment type="caution">
    <text evidence="1">The sequence shown here is derived from an EMBL/GenBank/DDBJ whole genome shotgun (WGS) entry which is preliminary data.</text>
</comment>
<dbReference type="OrthoDB" id="194443at2759"/>
<keyword evidence="2" id="KW-1185">Reference proteome</keyword>
<dbReference type="EMBL" id="JAAMPI010000088">
    <property type="protein sequence ID" value="KAF4635992.1"/>
    <property type="molecule type" value="Genomic_DNA"/>
</dbReference>
<sequence>MSAETAGFAYNNTRCGSKSRIFVKDHILADGPLALGLSANDKSRKDWKVLIRGGDLVIDIGLAGSFYHEGGAVEMPYYWENHHKYLEPITTRPLQDFIDGKLRAGTRAV</sequence>
<organism evidence="1 2">
    <name type="scientific">Cudoniella acicularis</name>
    <dbReference type="NCBI Taxonomy" id="354080"/>
    <lineage>
        <taxon>Eukaryota</taxon>
        <taxon>Fungi</taxon>
        <taxon>Dikarya</taxon>
        <taxon>Ascomycota</taxon>
        <taxon>Pezizomycotina</taxon>
        <taxon>Leotiomycetes</taxon>
        <taxon>Helotiales</taxon>
        <taxon>Tricladiaceae</taxon>
        <taxon>Cudoniella</taxon>
    </lineage>
</organism>
<accession>A0A8H4RWX3</accession>
<name>A0A8H4RWX3_9HELO</name>
<evidence type="ECO:0000313" key="1">
    <source>
        <dbReference type="EMBL" id="KAF4635992.1"/>
    </source>
</evidence>
<reference evidence="1 2" key="1">
    <citation type="submission" date="2020-03" db="EMBL/GenBank/DDBJ databases">
        <title>Draft Genome Sequence of Cudoniella acicularis.</title>
        <authorList>
            <person name="Buettner E."/>
            <person name="Kellner H."/>
        </authorList>
    </citation>
    <scope>NUCLEOTIDE SEQUENCE [LARGE SCALE GENOMIC DNA]</scope>
    <source>
        <strain evidence="1 2">DSM 108380</strain>
    </source>
</reference>
<evidence type="ECO:0000313" key="2">
    <source>
        <dbReference type="Proteomes" id="UP000566819"/>
    </source>
</evidence>
<proteinExistence type="predicted"/>
<gene>
    <name evidence="1" type="ORF">G7Y89_g2082</name>
</gene>
<dbReference type="AlphaFoldDB" id="A0A8H4RWX3"/>